<keyword evidence="2 4" id="KW-0238">DNA-binding</keyword>
<dbReference type="Pfam" id="PF00440">
    <property type="entry name" value="TetR_N"/>
    <property type="match status" value="1"/>
</dbReference>
<name>A0ABQ2MYQ6_9MICO</name>
<accession>A0ABQ2MYQ6</accession>
<sequence>MGRTTGRDADETRRQIIHAAARLVSRRGSSVSISAIADAAGVSKGGLLYHFASKDELLEAVAAWLFDSFRAAVYDAAEADPEPGRLTRAYVRVSFADGADEAAAREMIAVAAQLMYEPRIQQLADADGARWREDLFGDGLAPEVVRVVLAATDGISAAPLWGTVLSPDDVRLLEEHLLDLAAAPR</sequence>
<dbReference type="PANTHER" id="PTHR47506:SF1">
    <property type="entry name" value="HTH-TYPE TRANSCRIPTIONAL REGULATOR YJDC"/>
    <property type="match status" value="1"/>
</dbReference>
<dbReference type="PROSITE" id="PS50977">
    <property type="entry name" value="HTH_TETR_2"/>
    <property type="match status" value="1"/>
</dbReference>
<dbReference type="Pfam" id="PF17937">
    <property type="entry name" value="TetR_C_28"/>
    <property type="match status" value="1"/>
</dbReference>
<dbReference type="EMBL" id="BMMQ01000002">
    <property type="protein sequence ID" value="GGO60558.1"/>
    <property type="molecule type" value="Genomic_DNA"/>
</dbReference>
<keyword evidence="7" id="KW-1185">Reference proteome</keyword>
<dbReference type="RefSeq" id="WP_188699954.1">
    <property type="nucleotide sequence ID" value="NZ_BMMQ01000002.1"/>
</dbReference>
<gene>
    <name evidence="6" type="ORF">GCM10010910_06280</name>
</gene>
<dbReference type="PRINTS" id="PR00455">
    <property type="entry name" value="HTHTETR"/>
</dbReference>
<keyword evidence="3" id="KW-0804">Transcription</keyword>
<dbReference type="Proteomes" id="UP000638043">
    <property type="component" value="Unassembled WGS sequence"/>
</dbReference>
<keyword evidence="1" id="KW-0805">Transcription regulation</keyword>
<dbReference type="InterPro" id="IPR041479">
    <property type="entry name" value="TetR_CgmR_C"/>
</dbReference>
<organism evidence="6 7">
    <name type="scientific">Microbacterium nanhaiense</name>
    <dbReference type="NCBI Taxonomy" id="1301026"/>
    <lineage>
        <taxon>Bacteria</taxon>
        <taxon>Bacillati</taxon>
        <taxon>Actinomycetota</taxon>
        <taxon>Actinomycetes</taxon>
        <taxon>Micrococcales</taxon>
        <taxon>Microbacteriaceae</taxon>
        <taxon>Microbacterium</taxon>
    </lineage>
</organism>
<comment type="caution">
    <text evidence="6">The sequence shown here is derived from an EMBL/GenBank/DDBJ whole genome shotgun (WGS) entry which is preliminary data.</text>
</comment>
<evidence type="ECO:0000256" key="1">
    <source>
        <dbReference type="ARBA" id="ARBA00023015"/>
    </source>
</evidence>
<evidence type="ECO:0000256" key="2">
    <source>
        <dbReference type="ARBA" id="ARBA00023125"/>
    </source>
</evidence>
<dbReference type="Gene3D" id="1.10.357.10">
    <property type="entry name" value="Tetracycline Repressor, domain 2"/>
    <property type="match status" value="1"/>
</dbReference>
<dbReference type="InterPro" id="IPR009057">
    <property type="entry name" value="Homeodomain-like_sf"/>
</dbReference>
<feature type="DNA-binding region" description="H-T-H motif" evidence="4">
    <location>
        <begin position="32"/>
        <end position="51"/>
    </location>
</feature>
<dbReference type="PANTHER" id="PTHR47506">
    <property type="entry name" value="TRANSCRIPTIONAL REGULATORY PROTEIN"/>
    <property type="match status" value="1"/>
</dbReference>
<dbReference type="SUPFAM" id="SSF46689">
    <property type="entry name" value="Homeodomain-like"/>
    <property type="match status" value="1"/>
</dbReference>
<feature type="domain" description="HTH tetR-type" evidence="5">
    <location>
        <begin position="10"/>
        <end position="69"/>
    </location>
</feature>
<protein>
    <submittedName>
        <fullName evidence="6">TetR family transcriptional regulator</fullName>
    </submittedName>
</protein>
<reference evidence="7" key="1">
    <citation type="journal article" date="2019" name="Int. J. Syst. Evol. Microbiol.">
        <title>The Global Catalogue of Microorganisms (GCM) 10K type strain sequencing project: providing services to taxonomists for standard genome sequencing and annotation.</title>
        <authorList>
            <consortium name="The Broad Institute Genomics Platform"/>
            <consortium name="The Broad Institute Genome Sequencing Center for Infectious Disease"/>
            <person name="Wu L."/>
            <person name="Ma J."/>
        </authorList>
    </citation>
    <scope>NUCLEOTIDE SEQUENCE [LARGE SCALE GENOMIC DNA]</scope>
    <source>
        <strain evidence="7">CGMCC 4.7181</strain>
    </source>
</reference>
<dbReference type="InterPro" id="IPR001647">
    <property type="entry name" value="HTH_TetR"/>
</dbReference>
<evidence type="ECO:0000256" key="4">
    <source>
        <dbReference type="PROSITE-ProRule" id="PRU00335"/>
    </source>
</evidence>
<proteinExistence type="predicted"/>
<evidence type="ECO:0000259" key="5">
    <source>
        <dbReference type="PROSITE" id="PS50977"/>
    </source>
</evidence>
<evidence type="ECO:0000313" key="7">
    <source>
        <dbReference type="Proteomes" id="UP000638043"/>
    </source>
</evidence>
<evidence type="ECO:0000313" key="6">
    <source>
        <dbReference type="EMBL" id="GGO60558.1"/>
    </source>
</evidence>
<evidence type="ECO:0000256" key="3">
    <source>
        <dbReference type="ARBA" id="ARBA00023163"/>
    </source>
</evidence>